<feature type="transmembrane region" description="Helical" evidence="1">
    <location>
        <begin position="972"/>
        <end position="994"/>
    </location>
</feature>
<gene>
    <name evidence="3" type="ORF">PS704_01173</name>
</gene>
<protein>
    <recommendedName>
        <fullName evidence="2">Toxin VasX N-terminal region domain-containing protein</fullName>
    </recommendedName>
</protein>
<reference evidence="3 4" key="1">
    <citation type="submission" date="2019-09" db="EMBL/GenBank/DDBJ databases">
        <authorList>
            <person name="Chandra G."/>
            <person name="Truman W A."/>
        </authorList>
    </citation>
    <scope>NUCLEOTIDE SEQUENCE [LARGE SCALE GENOMIC DNA]</scope>
    <source>
        <strain evidence="3">PS704</strain>
    </source>
</reference>
<dbReference type="RefSeq" id="WP_150637079.1">
    <property type="nucleotide sequence ID" value="NZ_CABVHP010000002.1"/>
</dbReference>
<dbReference type="OrthoDB" id="6339140at2"/>
<dbReference type="AlphaFoldDB" id="A0A5E7ARZ5"/>
<dbReference type="Proteomes" id="UP000326557">
    <property type="component" value="Unassembled WGS sequence"/>
</dbReference>
<dbReference type="InterPro" id="IPR046864">
    <property type="entry name" value="VasX_N"/>
</dbReference>
<feature type="transmembrane region" description="Helical" evidence="1">
    <location>
        <begin position="879"/>
        <end position="901"/>
    </location>
</feature>
<feature type="domain" description="Toxin VasX N-terminal region" evidence="2">
    <location>
        <begin position="25"/>
        <end position="162"/>
    </location>
</feature>
<keyword evidence="1" id="KW-0812">Transmembrane</keyword>
<evidence type="ECO:0000256" key="1">
    <source>
        <dbReference type="SAM" id="Phobius"/>
    </source>
</evidence>
<dbReference type="EMBL" id="CABVHP010000002">
    <property type="protein sequence ID" value="VVN81856.1"/>
    <property type="molecule type" value="Genomic_DNA"/>
</dbReference>
<sequence length="1212" mass="134399">MNKPHPADLAAAAASKSPIGSLGACPLRQTHVQLLPMRYGLVEKPIDPSAELKLPYALTTRPLGIRLLRDGWLYIIDSVTGELHEYQVRDGLVSALLHKGAKVDGDQRTAIEERPALIFSRRSTLHVTFAEVQWTAAKCAQVLDSRTERDHFMQAVDLGPVHCQTGGEHLLTVEQGKQWLAEISTAPVQQAQAAQDRAEHEAEAPPHAVLLPPVHVSDAPAHEREPYLWEQPRRFREAHIGELLGRVRPAYQDDTLFLVVQDDLGVLRDLAEYQDTVVGWVDDWSNADTNERDYLLACYIESLSQLSPADIGNLAGASDDPRVQALFGDLQQLPEPDREQTREALLDYLNKGGKVKPPDGPVPRELEQARKEAHAEAFKFAKYQGGTPDFTAHSRASDEADDRYYARQHFKVAPDDFVERHLDTLVKLGQAQNKRIVDVLEGSSFSGKRGVNDFIDRPAMDSALLQHRDDLGRWNRMLDRITTDRIMLVGAGRFHRSAWYYDAQDQQQLHQALTTEYACLKDLCRSDYASEILLGYLEKHPELTRPLFYTLPLRLQPERAAQYATLFNAGMGVFNNLPHWLGELQKIEQPPLPALDDLPEHTRAVADAAQHSLSPALNLGLSRALEGFDLAGGKIPDLDELFRRLPKALPARILDAAKTTGVTFTVASPAEHAALQNNPTELLSERDYLKTLTRERNQITHNKNRQGHKTQRAVELQGEIVRVRTELTQLEGRLAGALSPIAELPDQSARLYGATPARAGVTVVFPPAQQQEVRSLLKDIRLGVSSVPNAKLIRSEGMGLLVFLVQGVNLVSVYREMQSQTGNKRTWAPLANALAATGAAGFTAAQSLADTALKARSAELVASLQHHALQNVHVQMGKLHVGLGIFTYGFGLISSMVSFNIQQQKWQQAIRSGDHLAQGSAALATLGAGGMTAANAYGLNHTVRSTFKVLTARTAATRTAAWAAAGTRLSTVFFRFNLAGALFTILELGGTWLYNRYNISAHDKWLKTTPWSLDTDHRGDHTLDEYQHYLGYLLNAPYAQLGPNEHDSWLKNFLLKAKPSDIHLVLPRLKLTDLQPPLSGQPAHRLGIGAHRLSVPLHSRGVPRERKDVISEEITDNLRIVQAEPDRLVLCLQYPVDPDSEFTPASETLELAVCVQTLNAKGVWESRTEVIHLNPRGKGHFPSLPRQSVTEHPPLLLVETHLLELADHAHQD</sequence>
<organism evidence="3 4">
    <name type="scientific">Pseudomonas fluorescens</name>
    <dbReference type="NCBI Taxonomy" id="294"/>
    <lineage>
        <taxon>Bacteria</taxon>
        <taxon>Pseudomonadati</taxon>
        <taxon>Pseudomonadota</taxon>
        <taxon>Gammaproteobacteria</taxon>
        <taxon>Pseudomonadales</taxon>
        <taxon>Pseudomonadaceae</taxon>
        <taxon>Pseudomonas</taxon>
    </lineage>
</organism>
<proteinExistence type="predicted"/>
<evidence type="ECO:0000313" key="4">
    <source>
        <dbReference type="Proteomes" id="UP000326557"/>
    </source>
</evidence>
<dbReference type="CDD" id="cd20708">
    <property type="entry name" value="MIX_IV"/>
    <property type="match status" value="1"/>
</dbReference>
<evidence type="ECO:0000259" key="2">
    <source>
        <dbReference type="Pfam" id="PF20249"/>
    </source>
</evidence>
<evidence type="ECO:0000313" key="3">
    <source>
        <dbReference type="EMBL" id="VVN81856.1"/>
    </source>
</evidence>
<keyword evidence="1" id="KW-0472">Membrane</keyword>
<dbReference type="Pfam" id="PF20249">
    <property type="entry name" value="VasX_N"/>
    <property type="match status" value="1"/>
</dbReference>
<accession>A0A5E7ARZ5</accession>
<feature type="transmembrane region" description="Helical" evidence="1">
    <location>
        <begin position="826"/>
        <end position="845"/>
    </location>
</feature>
<name>A0A5E7ARZ5_PSEFL</name>
<keyword evidence="1" id="KW-1133">Transmembrane helix</keyword>
<feature type="transmembrane region" description="Helical" evidence="1">
    <location>
        <begin position="797"/>
        <end position="814"/>
    </location>
</feature>